<evidence type="ECO:0000313" key="3">
    <source>
        <dbReference type="Proteomes" id="UP000275267"/>
    </source>
</evidence>
<comment type="caution">
    <text evidence="2">The sequence shown here is derived from an EMBL/GenBank/DDBJ whole genome shotgun (WGS) entry which is preliminary data.</text>
</comment>
<evidence type="ECO:0000259" key="1">
    <source>
        <dbReference type="Pfam" id="PF23310"/>
    </source>
</evidence>
<dbReference type="InterPro" id="IPR040338">
    <property type="entry name" value="At1g67623-like"/>
</dbReference>
<keyword evidence="3" id="KW-1185">Reference proteome</keyword>
<dbReference type="STRING" id="4540.A0A3L6SK52"/>
<dbReference type="Pfam" id="PF23310">
    <property type="entry name" value="TPR_27"/>
    <property type="match status" value="1"/>
</dbReference>
<dbReference type="OrthoDB" id="681586at2759"/>
<reference evidence="3" key="1">
    <citation type="journal article" date="2019" name="Nat. Commun.">
        <title>The genome of broomcorn millet.</title>
        <authorList>
            <person name="Zou C."/>
            <person name="Miki D."/>
            <person name="Li D."/>
            <person name="Tang Q."/>
            <person name="Xiao L."/>
            <person name="Rajput S."/>
            <person name="Deng P."/>
            <person name="Jia W."/>
            <person name="Huang R."/>
            <person name="Zhang M."/>
            <person name="Sun Y."/>
            <person name="Hu J."/>
            <person name="Fu X."/>
            <person name="Schnable P.S."/>
            <person name="Li F."/>
            <person name="Zhang H."/>
            <person name="Feng B."/>
            <person name="Zhu X."/>
            <person name="Liu R."/>
            <person name="Schnable J.C."/>
            <person name="Zhu J.-K."/>
            <person name="Zhang H."/>
        </authorList>
    </citation>
    <scope>NUCLEOTIDE SEQUENCE [LARGE SCALE GENOMIC DNA]</scope>
</reference>
<dbReference type="EMBL" id="PQIB02000004">
    <property type="protein sequence ID" value="RLN22440.1"/>
    <property type="molecule type" value="Genomic_DNA"/>
</dbReference>
<dbReference type="PANTHER" id="PTHR33784">
    <property type="entry name" value="OS05G0482100 PROTEIN"/>
    <property type="match status" value="1"/>
</dbReference>
<sequence length="266" mass="28341">MVVVTRSMAARRASLVHALPHDMAVEIAGRVAATSPRPVGDLRSLRASCRAMRAACGDRSVGRRVALEREAAMLWSDSERYLAVVGSLSGAGNPEACFLSGVALAFAHRCARPGAELLGRAAAAGHKVAAYVLALVLYKAGGASDVARRHIRQVEGEAAEAGGGGGYKYNKKTATRRSNQECVRCRAQAVAAVQQATWKMAELSDPVPEVVAPPEDEGSHLCTASGCGVREAWCEWSIFCSEDCRIRYECAMFFSQLPLTVANFVT</sequence>
<accession>A0A3L6SK52</accession>
<evidence type="ECO:0000313" key="2">
    <source>
        <dbReference type="EMBL" id="RLN22440.1"/>
    </source>
</evidence>
<dbReference type="AlphaFoldDB" id="A0A3L6SK52"/>
<gene>
    <name evidence="2" type="ORF">C2845_PM07G02010</name>
</gene>
<dbReference type="Proteomes" id="UP000275267">
    <property type="component" value="Unassembled WGS sequence"/>
</dbReference>
<dbReference type="InterPro" id="IPR057136">
    <property type="entry name" value="At2g35280_TPR_dom"/>
</dbReference>
<protein>
    <recommendedName>
        <fullName evidence="1">At2g35280-like TPR domain-containing protein</fullName>
    </recommendedName>
</protein>
<proteinExistence type="predicted"/>
<organism evidence="2 3">
    <name type="scientific">Panicum miliaceum</name>
    <name type="common">Proso millet</name>
    <name type="synonym">Broomcorn millet</name>
    <dbReference type="NCBI Taxonomy" id="4540"/>
    <lineage>
        <taxon>Eukaryota</taxon>
        <taxon>Viridiplantae</taxon>
        <taxon>Streptophyta</taxon>
        <taxon>Embryophyta</taxon>
        <taxon>Tracheophyta</taxon>
        <taxon>Spermatophyta</taxon>
        <taxon>Magnoliopsida</taxon>
        <taxon>Liliopsida</taxon>
        <taxon>Poales</taxon>
        <taxon>Poaceae</taxon>
        <taxon>PACMAD clade</taxon>
        <taxon>Panicoideae</taxon>
        <taxon>Panicodae</taxon>
        <taxon>Paniceae</taxon>
        <taxon>Panicinae</taxon>
        <taxon>Panicum</taxon>
        <taxon>Panicum sect. Panicum</taxon>
    </lineage>
</organism>
<dbReference type="PANTHER" id="PTHR33784:SF10">
    <property type="entry name" value="F-BOX PROTEIN"/>
    <property type="match status" value="1"/>
</dbReference>
<feature type="domain" description="At2g35280-like TPR" evidence="1">
    <location>
        <begin position="91"/>
        <end position="150"/>
    </location>
</feature>
<name>A0A3L6SK52_PANMI</name>